<sequence length="371" mass="40098">MNQTEQYVRQATRGLWGRAQRELRTELEGHIAERCQEFRLSGLSAAEAERQTLRELGAPVQVSRGMLDVYTAPALGKAGVLSALLATAVFSALPQGLAQVTSIYGSFPMTGPTSYLDFEQLKAAIEKAGGQVDGSASNAIIALPGAVVGMNGLSESDWPGISVARNGKTYYQTDALLYSLLSSKLDVRISGWTNPVVNADGAKIAIETSDWQTINWLYASTLRMSFSMPRDDLNTPYALIEPESLTGRLNFKGAFQKAAVYALVIPKLVSWTGMDAKGQPVGGFLNLLNTTAQAQAGSVQFHVPPDFKDYKLYSNPSEFQKALEPYQQLVTAPVAQWNAQHPAPVLLLKLSGHFGPDAYTIVSPGSVKKQP</sequence>
<gene>
    <name evidence="1" type="ORF">BOO71_0012595</name>
</gene>
<accession>A0A1U7NTA8</accession>
<dbReference type="AlphaFoldDB" id="A0A1U7NTA8"/>
<proteinExistence type="predicted"/>
<keyword evidence="2" id="KW-1185">Reference proteome</keyword>
<dbReference type="Proteomes" id="UP000186607">
    <property type="component" value="Unassembled WGS sequence"/>
</dbReference>
<evidence type="ECO:0000313" key="1">
    <source>
        <dbReference type="EMBL" id="OLV16158.1"/>
    </source>
</evidence>
<protein>
    <submittedName>
        <fullName evidence="1">Uncharacterized protein</fullName>
    </submittedName>
</protein>
<evidence type="ECO:0000313" key="2">
    <source>
        <dbReference type="Proteomes" id="UP000186607"/>
    </source>
</evidence>
<organism evidence="1 2">
    <name type="scientific">Deinococcus marmoris</name>
    <dbReference type="NCBI Taxonomy" id="249408"/>
    <lineage>
        <taxon>Bacteria</taxon>
        <taxon>Thermotogati</taxon>
        <taxon>Deinococcota</taxon>
        <taxon>Deinococci</taxon>
        <taxon>Deinococcales</taxon>
        <taxon>Deinococcaceae</taxon>
        <taxon>Deinococcus</taxon>
    </lineage>
</organism>
<dbReference type="RefSeq" id="WP_075835943.1">
    <property type="nucleotide sequence ID" value="NZ_MSTI01000152.1"/>
</dbReference>
<name>A0A1U7NTA8_9DEIO</name>
<dbReference type="STRING" id="249408.BOO71_0012595"/>
<dbReference type="OrthoDB" id="55894at2"/>
<dbReference type="InterPro" id="IPR047928">
    <property type="entry name" value="Perm_prefix_1"/>
</dbReference>
<dbReference type="EMBL" id="MSTI01000152">
    <property type="protein sequence ID" value="OLV16158.1"/>
    <property type="molecule type" value="Genomic_DNA"/>
</dbReference>
<comment type="caution">
    <text evidence="1">The sequence shown here is derived from an EMBL/GenBank/DDBJ whole genome shotgun (WGS) entry which is preliminary data.</text>
</comment>
<reference evidence="1 2" key="1">
    <citation type="submission" date="2017-01" db="EMBL/GenBank/DDBJ databases">
        <title>Genome Analysis of Deinococcus marmoris KOPRI26562.</title>
        <authorList>
            <person name="Kim J.H."/>
            <person name="Oh H.-M."/>
        </authorList>
    </citation>
    <scope>NUCLEOTIDE SEQUENCE [LARGE SCALE GENOMIC DNA]</scope>
    <source>
        <strain evidence="1 2">KOPRI26562</strain>
    </source>
</reference>
<dbReference type="NCBIfam" id="NF038403">
    <property type="entry name" value="perm_prefix_1"/>
    <property type="match status" value="1"/>
</dbReference>